<name>A0ABS1F237_9PROT</name>
<dbReference type="Gene3D" id="1.10.10.10">
    <property type="entry name" value="Winged helix-like DNA-binding domain superfamily/Winged helix DNA-binding domain"/>
    <property type="match status" value="1"/>
</dbReference>
<feature type="region of interest" description="Disordered" evidence="3">
    <location>
        <begin position="216"/>
        <end position="236"/>
    </location>
</feature>
<dbReference type="InterPro" id="IPR036388">
    <property type="entry name" value="WH-like_DNA-bd_sf"/>
</dbReference>
<keyword evidence="2" id="KW-0804">Transcription</keyword>
<organism evidence="4 5">
    <name type="scientific">Azospirillum endophyticum</name>
    <dbReference type="NCBI Taxonomy" id="2800326"/>
    <lineage>
        <taxon>Bacteria</taxon>
        <taxon>Pseudomonadati</taxon>
        <taxon>Pseudomonadota</taxon>
        <taxon>Alphaproteobacteria</taxon>
        <taxon>Rhodospirillales</taxon>
        <taxon>Azospirillaceae</taxon>
        <taxon>Azospirillum</taxon>
    </lineage>
</organism>
<gene>
    <name evidence="4" type="ORF">JHL17_08425</name>
</gene>
<dbReference type="InterPro" id="IPR036390">
    <property type="entry name" value="WH_DNA-bd_sf"/>
</dbReference>
<protein>
    <submittedName>
        <fullName evidence="4">Transcriptional regulator</fullName>
    </submittedName>
</protein>
<dbReference type="Proteomes" id="UP000652760">
    <property type="component" value="Unassembled WGS sequence"/>
</dbReference>
<evidence type="ECO:0000256" key="1">
    <source>
        <dbReference type="ARBA" id="ARBA00023015"/>
    </source>
</evidence>
<proteinExistence type="predicted"/>
<dbReference type="Pfam" id="PF04703">
    <property type="entry name" value="FaeA"/>
    <property type="match status" value="1"/>
</dbReference>
<comment type="caution">
    <text evidence="4">The sequence shown here is derived from an EMBL/GenBank/DDBJ whole genome shotgun (WGS) entry which is preliminary data.</text>
</comment>
<keyword evidence="5" id="KW-1185">Reference proteome</keyword>
<evidence type="ECO:0000313" key="5">
    <source>
        <dbReference type="Proteomes" id="UP000652760"/>
    </source>
</evidence>
<sequence>MSSQGLENSVSTAPGGADRLLTFLKMNGPQTTAELGQALGTTAENARQQLTRLSSEGLVEAQARSRGVGRPAQVWHLTEAGHARFPNAHAELAVQLIRGIGETLGRDALDRLIATRRADTERHYMAELAEVTDLKDRVARLAAIRSREGYMAEWREDADGALFLIENHCPICAAAATEQGFCRAELAVFQRVIGADSQIRRMEHILADERRCTYRIEPAPPHGEDERADGDSHASS</sequence>
<dbReference type="InterPro" id="IPR006793">
    <property type="entry name" value="FaeA"/>
</dbReference>
<evidence type="ECO:0000256" key="3">
    <source>
        <dbReference type="SAM" id="MobiDB-lite"/>
    </source>
</evidence>
<reference evidence="5" key="1">
    <citation type="submission" date="2021-01" db="EMBL/GenBank/DDBJ databases">
        <title>Genome public.</title>
        <authorList>
            <person name="Liu C."/>
            <person name="Sun Q."/>
        </authorList>
    </citation>
    <scope>NUCLEOTIDE SEQUENCE [LARGE SCALE GENOMIC DNA]</scope>
    <source>
        <strain evidence="5">YIM B02556</strain>
    </source>
</reference>
<evidence type="ECO:0000313" key="4">
    <source>
        <dbReference type="EMBL" id="MBK1837439.1"/>
    </source>
</evidence>
<dbReference type="EMBL" id="JAENHM010000025">
    <property type="protein sequence ID" value="MBK1837439.1"/>
    <property type="molecule type" value="Genomic_DNA"/>
</dbReference>
<dbReference type="SUPFAM" id="SSF46785">
    <property type="entry name" value="Winged helix' DNA-binding domain"/>
    <property type="match status" value="1"/>
</dbReference>
<feature type="compositionally biased region" description="Basic and acidic residues" evidence="3">
    <location>
        <begin position="222"/>
        <end position="236"/>
    </location>
</feature>
<keyword evidence="1" id="KW-0805">Transcription regulation</keyword>
<accession>A0ABS1F237</accession>
<evidence type="ECO:0000256" key="2">
    <source>
        <dbReference type="ARBA" id="ARBA00023163"/>
    </source>
</evidence>